<evidence type="ECO:0000256" key="1">
    <source>
        <dbReference type="SAM" id="SignalP"/>
    </source>
</evidence>
<accession>A0A9D4DN16</accession>
<dbReference type="InterPro" id="IPR016186">
    <property type="entry name" value="C-type_lectin-like/link_sf"/>
</dbReference>
<evidence type="ECO:0000313" key="4">
    <source>
        <dbReference type="Proteomes" id="UP000828390"/>
    </source>
</evidence>
<dbReference type="InterPro" id="IPR016187">
    <property type="entry name" value="CTDL_fold"/>
</dbReference>
<dbReference type="PROSITE" id="PS50041">
    <property type="entry name" value="C_TYPE_LECTIN_2"/>
    <property type="match status" value="1"/>
</dbReference>
<name>A0A9D4DN16_DREPO</name>
<feature type="signal peptide" evidence="1">
    <location>
        <begin position="1"/>
        <end position="19"/>
    </location>
</feature>
<proteinExistence type="predicted"/>
<evidence type="ECO:0000313" key="3">
    <source>
        <dbReference type="EMBL" id="KAH3752294.1"/>
    </source>
</evidence>
<evidence type="ECO:0000259" key="2">
    <source>
        <dbReference type="PROSITE" id="PS50041"/>
    </source>
</evidence>
<keyword evidence="4" id="KW-1185">Reference proteome</keyword>
<reference evidence="3" key="1">
    <citation type="journal article" date="2019" name="bioRxiv">
        <title>The Genome of the Zebra Mussel, Dreissena polymorpha: A Resource for Invasive Species Research.</title>
        <authorList>
            <person name="McCartney M.A."/>
            <person name="Auch B."/>
            <person name="Kono T."/>
            <person name="Mallez S."/>
            <person name="Zhang Y."/>
            <person name="Obille A."/>
            <person name="Becker A."/>
            <person name="Abrahante J.E."/>
            <person name="Garbe J."/>
            <person name="Badalamenti J.P."/>
            <person name="Herman A."/>
            <person name="Mangelson H."/>
            <person name="Liachko I."/>
            <person name="Sullivan S."/>
            <person name="Sone E.D."/>
            <person name="Koren S."/>
            <person name="Silverstein K.A.T."/>
            <person name="Beckman K.B."/>
            <person name="Gohl D.M."/>
        </authorList>
    </citation>
    <scope>NUCLEOTIDE SEQUENCE</scope>
    <source>
        <strain evidence="3">Duluth1</strain>
        <tissue evidence="3">Whole animal</tissue>
    </source>
</reference>
<dbReference type="InterPro" id="IPR001304">
    <property type="entry name" value="C-type_lectin-like"/>
</dbReference>
<protein>
    <recommendedName>
        <fullName evidence="2">C-type lectin domain-containing protein</fullName>
    </recommendedName>
</protein>
<feature type="chain" id="PRO_5039395113" description="C-type lectin domain-containing protein" evidence="1">
    <location>
        <begin position="20"/>
        <end position="155"/>
    </location>
</feature>
<reference evidence="3" key="2">
    <citation type="submission" date="2020-11" db="EMBL/GenBank/DDBJ databases">
        <authorList>
            <person name="McCartney M.A."/>
            <person name="Auch B."/>
            <person name="Kono T."/>
            <person name="Mallez S."/>
            <person name="Becker A."/>
            <person name="Gohl D.M."/>
            <person name="Silverstein K.A.T."/>
            <person name="Koren S."/>
            <person name="Bechman K.B."/>
            <person name="Herman A."/>
            <person name="Abrahante J.E."/>
            <person name="Garbe J."/>
        </authorList>
    </citation>
    <scope>NUCLEOTIDE SEQUENCE</scope>
    <source>
        <strain evidence="3">Duluth1</strain>
        <tissue evidence="3">Whole animal</tissue>
    </source>
</reference>
<dbReference type="EMBL" id="JAIWYP010000010">
    <property type="protein sequence ID" value="KAH3752294.1"/>
    <property type="molecule type" value="Genomic_DNA"/>
</dbReference>
<dbReference type="CDD" id="cd00037">
    <property type="entry name" value="CLECT"/>
    <property type="match status" value="1"/>
</dbReference>
<dbReference type="Gene3D" id="3.10.100.10">
    <property type="entry name" value="Mannose-Binding Protein A, subunit A"/>
    <property type="match status" value="1"/>
</dbReference>
<dbReference type="AlphaFoldDB" id="A0A9D4DN16"/>
<dbReference type="PANTHER" id="PTHR22803">
    <property type="entry name" value="MANNOSE, PHOSPHOLIPASE, LECTIN RECEPTOR RELATED"/>
    <property type="match status" value="1"/>
</dbReference>
<dbReference type="SUPFAM" id="SSF56436">
    <property type="entry name" value="C-type lectin-like"/>
    <property type="match status" value="1"/>
</dbReference>
<comment type="caution">
    <text evidence="3">The sequence shown here is derived from an EMBL/GenBank/DDBJ whole genome shotgun (WGS) entry which is preliminary data.</text>
</comment>
<dbReference type="OrthoDB" id="6054076at2759"/>
<keyword evidence="1" id="KW-0732">Signal</keyword>
<organism evidence="3 4">
    <name type="scientific">Dreissena polymorpha</name>
    <name type="common">Zebra mussel</name>
    <name type="synonym">Mytilus polymorpha</name>
    <dbReference type="NCBI Taxonomy" id="45954"/>
    <lineage>
        <taxon>Eukaryota</taxon>
        <taxon>Metazoa</taxon>
        <taxon>Spiralia</taxon>
        <taxon>Lophotrochozoa</taxon>
        <taxon>Mollusca</taxon>
        <taxon>Bivalvia</taxon>
        <taxon>Autobranchia</taxon>
        <taxon>Heteroconchia</taxon>
        <taxon>Euheterodonta</taxon>
        <taxon>Imparidentia</taxon>
        <taxon>Neoheterodontei</taxon>
        <taxon>Myida</taxon>
        <taxon>Dreissenoidea</taxon>
        <taxon>Dreissenidae</taxon>
        <taxon>Dreissena</taxon>
    </lineage>
</organism>
<sequence>MNTKLFCAVIFSLFAFCESVCPNGWVRYEHSCYHFGHTAYNFLDSQRHCEHYGASLVNLESKDESDFLRGFLMLLSDQQHWIGLSDGTNEGIWTWYPSEKRAEYTDWDHGQSNDGTGANCGAIVASHNYHWVDVPCSRQFKPVCELVDDQSIIVG</sequence>
<feature type="domain" description="C-type lectin" evidence="2">
    <location>
        <begin position="28"/>
        <end position="145"/>
    </location>
</feature>
<dbReference type="Proteomes" id="UP000828390">
    <property type="component" value="Unassembled WGS sequence"/>
</dbReference>
<dbReference type="InterPro" id="IPR050111">
    <property type="entry name" value="C-type_lectin/snaclec_domain"/>
</dbReference>
<dbReference type="SMART" id="SM00034">
    <property type="entry name" value="CLECT"/>
    <property type="match status" value="1"/>
</dbReference>
<gene>
    <name evidence="3" type="ORF">DPMN_186910</name>
</gene>
<dbReference type="Pfam" id="PF00059">
    <property type="entry name" value="Lectin_C"/>
    <property type="match status" value="1"/>
</dbReference>